<dbReference type="PROSITE" id="PS51462">
    <property type="entry name" value="NUDIX"/>
    <property type="match status" value="1"/>
</dbReference>
<dbReference type="PANTHER" id="PTHR43046:SF14">
    <property type="entry name" value="MUTT_NUDIX FAMILY PROTEIN"/>
    <property type="match status" value="1"/>
</dbReference>
<gene>
    <name evidence="5" type="ORF">ACE1CA_10135</name>
</gene>
<comment type="cofactor">
    <cofactor evidence="1">
        <name>Mg(2+)</name>
        <dbReference type="ChEBI" id="CHEBI:18420"/>
    </cofactor>
</comment>
<accession>A0ABV4WIG6</accession>
<dbReference type="InterPro" id="IPR000086">
    <property type="entry name" value="NUDIX_hydrolase_dom"/>
</dbReference>
<comment type="similarity">
    <text evidence="3">Belongs to the Nudix hydrolase family.</text>
</comment>
<evidence type="ECO:0000256" key="3">
    <source>
        <dbReference type="RuleBase" id="RU003476"/>
    </source>
</evidence>
<dbReference type="InterPro" id="IPR020084">
    <property type="entry name" value="NUDIX_hydrolase_CS"/>
</dbReference>
<dbReference type="PRINTS" id="PR00502">
    <property type="entry name" value="NUDIXFAMILY"/>
</dbReference>
<evidence type="ECO:0000313" key="5">
    <source>
        <dbReference type="EMBL" id="MFB2834878.1"/>
    </source>
</evidence>
<evidence type="ECO:0000256" key="1">
    <source>
        <dbReference type="ARBA" id="ARBA00001946"/>
    </source>
</evidence>
<feature type="domain" description="Nudix hydrolase" evidence="4">
    <location>
        <begin position="5"/>
        <end position="141"/>
    </location>
</feature>
<dbReference type="InterPro" id="IPR020476">
    <property type="entry name" value="Nudix_hydrolase"/>
</dbReference>
<organism evidence="5 6">
    <name type="scientific">Floridaenema evergladense BLCC-F167</name>
    <dbReference type="NCBI Taxonomy" id="3153639"/>
    <lineage>
        <taxon>Bacteria</taxon>
        <taxon>Bacillati</taxon>
        <taxon>Cyanobacteriota</taxon>
        <taxon>Cyanophyceae</taxon>
        <taxon>Oscillatoriophycideae</taxon>
        <taxon>Aerosakkonematales</taxon>
        <taxon>Aerosakkonemataceae</taxon>
        <taxon>Floridanema</taxon>
        <taxon>Floridanema evergladense</taxon>
    </lineage>
</organism>
<dbReference type="Proteomes" id="UP001576780">
    <property type="component" value="Unassembled WGS sequence"/>
</dbReference>
<keyword evidence="2 3" id="KW-0378">Hydrolase</keyword>
<reference evidence="5 6" key="1">
    <citation type="submission" date="2024-09" db="EMBL/GenBank/DDBJ databases">
        <title>Floridaenema gen nov. (Aerosakkonemataceae, Aerosakkonematales ord. nov., Cyanobacteria) from benthic tropical and subtropical fresh waters, with the description of four new species.</title>
        <authorList>
            <person name="Moretto J.A."/>
            <person name="Berthold D.E."/>
            <person name="Lefler F.W."/>
            <person name="Huang I.-S."/>
            <person name="Laughinghouse H. IV."/>
        </authorList>
    </citation>
    <scope>NUCLEOTIDE SEQUENCE [LARGE SCALE GENOMIC DNA]</scope>
    <source>
        <strain evidence="5 6">BLCC-F167</strain>
    </source>
</reference>
<evidence type="ECO:0000313" key="6">
    <source>
        <dbReference type="Proteomes" id="UP001576780"/>
    </source>
</evidence>
<comment type="caution">
    <text evidence="5">The sequence shown here is derived from an EMBL/GenBank/DDBJ whole genome shotgun (WGS) entry which is preliminary data.</text>
</comment>
<sequence length="145" mass="16083">MKANIHFRVSVVGLFIDGDTVLLLHQVTPPEPDCWDLPGGGLEPGERLLDGLRREIKEETGLEQFQVERLLTVVEGFFPQPQGQLLHTLNLIYQCSLDFKPLTFTSNDPEIGAKGIQWVAIADLNPEICSNRAWSALKAAGFINS</sequence>
<keyword evidence="6" id="KW-1185">Reference proteome</keyword>
<dbReference type="EMBL" id="JBHFNT010000075">
    <property type="protein sequence ID" value="MFB2834878.1"/>
    <property type="molecule type" value="Genomic_DNA"/>
</dbReference>
<proteinExistence type="inferred from homology"/>
<name>A0ABV4WIG6_9CYAN</name>
<dbReference type="InterPro" id="IPR015797">
    <property type="entry name" value="NUDIX_hydrolase-like_dom_sf"/>
</dbReference>
<dbReference type="Gene3D" id="3.90.79.10">
    <property type="entry name" value="Nucleoside Triphosphate Pyrophosphohydrolase"/>
    <property type="match status" value="1"/>
</dbReference>
<dbReference type="Pfam" id="PF00293">
    <property type="entry name" value="NUDIX"/>
    <property type="match status" value="1"/>
</dbReference>
<protein>
    <submittedName>
        <fullName evidence="5">NUDIX domain-containing protein</fullName>
    </submittedName>
</protein>
<dbReference type="PANTHER" id="PTHR43046">
    <property type="entry name" value="GDP-MANNOSE MANNOSYL HYDROLASE"/>
    <property type="match status" value="1"/>
</dbReference>
<dbReference type="PROSITE" id="PS00893">
    <property type="entry name" value="NUDIX_BOX"/>
    <property type="match status" value="1"/>
</dbReference>
<evidence type="ECO:0000256" key="2">
    <source>
        <dbReference type="ARBA" id="ARBA00022801"/>
    </source>
</evidence>
<dbReference type="SUPFAM" id="SSF55811">
    <property type="entry name" value="Nudix"/>
    <property type="match status" value="1"/>
</dbReference>
<evidence type="ECO:0000259" key="4">
    <source>
        <dbReference type="PROSITE" id="PS51462"/>
    </source>
</evidence>
<dbReference type="RefSeq" id="WP_413277307.1">
    <property type="nucleotide sequence ID" value="NZ_JBHFNT010000075.1"/>
</dbReference>